<protein>
    <submittedName>
        <fullName evidence="1">Uncharacterized protein</fullName>
    </submittedName>
</protein>
<dbReference type="AlphaFoldDB" id="A3IJP0"/>
<evidence type="ECO:0000313" key="2">
    <source>
        <dbReference type="Proteomes" id="UP000003781"/>
    </source>
</evidence>
<comment type="caution">
    <text evidence="1">The sequence shown here is derived from an EMBL/GenBank/DDBJ whole genome shotgun (WGS) entry which is preliminary data.</text>
</comment>
<keyword evidence="2" id="KW-1185">Reference proteome</keyword>
<proteinExistence type="predicted"/>
<dbReference type="Proteomes" id="UP000003781">
    <property type="component" value="Unassembled WGS sequence"/>
</dbReference>
<name>A3IJP0_9CHRO</name>
<dbReference type="EMBL" id="AAXW01000002">
    <property type="protein sequence ID" value="EAZ94022.1"/>
    <property type="molecule type" value="Genomic_DNA"/>
</dbReference>
<accession>A3IJP0</accession>
<evidence type="ECO:0000313" key="1">
    <source>
        <dbReference type="EMBL" id="EAZ94022.1"/>
    </source>
</evidence>
<reference evidence="1 2" key="1">
    <citation type="submission" date="2007-03" db="EMBL/GenBank/DDBJ databases">
        <authorList>
            <person name="Stal L."/>
            <person name="Ferriera S."/>
            <person name="Johnson J."/>
            <person name="Kravitz S."/>
            <person name="Beeson K."/>
            <person name="Sutton G."/>
            <person name="Rogers Y.-H."/>
            <person name="Friedman R."/>
            <person name="Frazier M."/>
            <person name="Venter J.C."/>
        </authorList>
    </citation>
    <scope>NUCLEOTIDE SEQUENCE [LARGE SCALE GENOMIC DNA]</scope>
    <source>
        <strain evidence="1 2">CCY0110</strain>
    </source>
</reference>
<gene>
    <name evidence="1" type="ORF">CY0110_19542</name>
</gene>
<sequence>MLCYYLKLNDVFYVSSFPNRVFTI</sequence>
<organism evidence="1 2">
    <name type="scientific">Crocosphaera chwakensis CCY0110</name>
    <dbReference type="NCBI Taxonomy" id="391612"/>
    <lineage>
        <taxon>Bacteria</taxon>
        <taxon>Bacillati</taxon>
        <taxon>Cyanobacteriota</taxon>
        <taxon>Cyanophyceae</taxon>
        <taxon>Oscillatoriophycideae</taxon>
        <taxon>Chroococcales</taxon>
        <taxon>Aphanothecaceae</taxon>
        <taxon>Crocosphaera</taxon>
        <taxon>Crocosphaera chwakensis</taxon>
    </lineage>
</organism>